<dbReference type="Proteomes" id="UP000585638">
    <property type="component" value="Unassembled WGS sequence"/>
</dbReference>
<dbReference type="AlphaFoldDB" id="A0A7W9KIQ6"/>
<feature type="transmembrane region" description="Helical" evidence="1">
    <location>
        <begin position="185"/>
        <end position="201"/>
    </location>
</feature>
<comment type="caution">
    <text evidence="2">The sequence shown here is derived from an EMBL/GenBank/DDBJ whole genome shotgun (WGS) entry which is preliminary data.</text>
</comment>
<reference evidence="2 3" key="1">
    <citation type="submission" date="2020-08" db="EMBL/GenBank/DDBJ databases">
        <title>Sequencing the genomes of 1000 actinobacteria strains.</title>
        <authorList>
            <person name="Klenk H.-P."/>
        </authorList>
    </citation>
    <scope>NUCLEOTIDE SEQUENCE [LARGE SCALE GENOMIC DNA]</scope>
    <source>
        <strain evidence="2 3">DSM 43851</strain>
    </source>
</reference>
<feature type="transmembrane region" description="Helical" evidence="1">
    <location>
        <begin position="207"/>
        <end position="227"/>
    </location>
</feature>
<sequence>MEDDEATVHNEVTGSVSGNVIQGRDMEVHIHAGPEPARPTVSEYLRSLARAIDKGVRAAGGKPLVVTGPDAVKAVRFWAGRAGGNYYRGRTAVIDLAKPAWRDDAKLAPHHILALLLNARTLDEVREFRRMRTWPGEILIVVAAPQELAETDGVRVLRTSEVQARTATFDLLPSELRYSLHPAKIAFPIAVVATLIVVNVSQPLPGFVVVILAVLTAVVSALGGYGVGHVVRGFFPPGGGQLVVSPDGVDLRTTTGFTRLSWSDIEFVAMVPRAGAWALLVKVTSAEEVVDLCLVGVGGLHCDRPALKSSRDDVLRAVKLYWPGPVVDTRAGLLAQDKQLGDRFWPGPRSADT</sequence>
<keyword evidence="1" id="KW-0812">Transmembrane</keyword>
<keyword evidence="3" id="KW-1185">Reference proteome</keyword>
<dbReference type="EMBL" id="JACHIR010000001">
    <property type="protein sequence ID" value="MBB5893325.1"/>
    <property type="molecule type" value="Genomic_DNA"/>
</dbReference>
<keyword evidence="1" id="KW-0472">Membrane</keyword>
<proteinExistence type="predicted"/>
<evidence type="ECO:0000313" key="2">
    <source>
        <dbReference type="EMBL" id="MBB5893325.1"/>
    </source>
</evidence>
<accession>A0A7W9KIQ6</accession>
<dbReference type="RefSeq" id="WP_184864558.1">
    <property type="nucleotide sequence ID" value="NZ_BAAAWY010000012.1"/>
</dbReference>
<keyword evidence="1" id="KW-1133">Transmembrane helix</keyword>
<name>A0A7W9KIQ6_9PSEU</name>
<evidence type="ECO:0000313" key="3">
    <source>
        <dbReference type="Proteomes" id="UP000585638"/>
    </source>
</evidence>
<organism evidence="2 3">
    <name type="scientific">Kutzneria kofuensis</name>
    <dbReference type="NCBI Taxonomy" id="103725"/>
    <lineage>
        <taxon>Bacteria</taxon>
        <taxon>Bacillati</taxon>
        <taxon>Actinomycetota</taxon>
        <taxon>Actinomycetes</taxon>
        <taxon>Pseudonocardiales</taxon>
        <taxon>Pseudonocardiaceae</taxon>
        <taxon>Kutzneria</taxon>
    </lineage>
</organism>
<gene>
    <name evidence="2" type="ORF">BJ998_004521</name>
</gene>
<evidence type="ECO:0000256" key="1">
    <source>
        <dbReference type="SAM" id="Phobius"/>
    </source>
</evidence>
<protein>
    <submittedName>
        <fullName evidence="2">Uncharacterized protein</fullName>
    </submittedName>
</protein>